<sequence>MIAKWNDDPEMGEVLSLRPGTAEEIEVLEKSETNLSLFSNGTMLQG</sequence>
<organism evidence="1 2">
    <name type="scientific">Candidatus Methanoperedens nitratireducens</name>
    <dbReference type="NCBI Taxonomy" id="1392998"/>
    <lineage>
        <taxon>Archaea</taxon>
        <taxon>Methanobacteriati</taxon>
        <taxon>Methanobacteriota</taxon>
        <taxon>Stenosarchaea group</taxon>
        <taxon>Methanomicrobia</taxon>
        <taxon>Methanosarcinales</taxon>
        <taxon>ANME-2 cluster</taxon>
        <taxon>Candidatus Methanoperedentaceae</taxon>
        <taxon>Candidatus Methanoperedens</taxon>
    </lineage>
</organism>
<gene>
    <name evidence="1" type="ORF">MNV_510005</name>
</gene>
<name>A0A284VRQ5_9EURY</name>
<accession>A0A284VRQ5</accession>
<proteinExistence type="predicted"/>
<protein>
    <submittedName>
        <fullName evidence="1">Uncharacterized protein</fullName>
    </submittedName>
</protein>
<reference evidence="2" key="1">
    <citation type="submission" date="2017-06" db="EMBL/GenBank/DDBJ databases">
        <authorList>
            <person name="Cremers G."/>
        </authorList>
    </citation>
    <scope>NUCLEOTIDE SEQUENCE [LARGE SCALE GENOMIC DNA]</scope>
</reference>
<keyword evidence="2" id="KW-1185">Reference proteome</keyword>
<evidence type="ECO:0000313" key="2">
    <source>
        <dbReference type="Proteomes" id="UP000218615"/>
    </source>
</evidence>
<dbReference type="Proteomes" id="UP000218615">
    <property type="component" value="Unassembled WGS sequence"/>
</dbReference>
<evidence type="ECO:0000313" key="1">
    <source>
        <dbReference type="EMBL" id="SNQ61889.1"/>
    </source>
</evidence>
<dbReference type="AlphaFoldDB" id="A0A284VRQ5"/>
<dbReference type="EMBL" id="FZMP01000198">
    <property type="protein sequence ID" value="SNQ61889.1"/>
    <property type="molecule type" value="Genomic_DNA"/>
</dbReference>
<dbReference type="RefSeq" id="WP_179293992.1">
    <property type="nucleotide sequence ID" value="NZ_FZMP01000198.1"/>
</dbReference>